<dbReference type="AlphaFoldDB" id="V7IDZ6"/>
<evidence type="ECO:0000313" key="2">
    <source>
        <dbReference type="Proteomes" id="UP000018554"/>
    </source>
</evidence>
<keyword evidence="2" id="KW-1185">Reference proteome</keyword>
<gene>
    <name evidence="1" type="ORF">HMPREF1177_01327</name>
</gene>
<dbReference type="Proteomes" id="UP000018554">
    <property type="component" value="Unassembled WGS sequence"/>
</dbReference>
<evidence type="ECO:0000313" key="1">
    <source>
        <dbReference type="EMBL" id="ETA83516.1"/>
    </source>
</evidence>
<name>V7IDZ6_EIKCO</name>
<dbReference type="HOGENOM" id="CLU_1068654_0_0_4"/>
<dbReference type="EMBL" id="AZGQ01000005">
    <property type="protein sequence ID" value="ETA83516.1"/>
    <property type="molecule type" value="Genomic_DNA"/>
</dbReference>
<organism evidence="1 2">
    <name type="scientific">Eikenella corrodens CC92I</name>
    <dbReference type="NCBI Taxonomy" id="1073362"/>
    <lineage>
        <taxon>Bacteria</taxon>
        <taxon>Pseudomonadati</taxon>
        <taxon>Pseudomonadota</taxon>
        <taxon>Betaproteobacteria</taxon>
        <taxon>Neisseriales</taxon>
        <taxon>Neisseriaceae</taxon>
        <taxon>Eikenella</taxon>
    </lineage>
</organism>
<proteinExistence type="predicted"/>
<sequence>MREDKIILSQGLPGFSNKLDSKSTAAQAVTASTPIPSIQSVHFHDCATSPCKLTDWTFTCYHTPGKSEYAVVYGTVVQDGSGHFAAGSRIRTSPVTRWSAPLAHTHNSVYCLPEGAGCFCDLPATLQPAIDSLGIDPAEAAVILQNAFMQPAHALPEIACFGVPVMWPAGQGDCPVVMERHIAELPFYLFWRDSSIGSAQSLIDGQAAVFLHDWNAFCRRFVRTGRHRGQTGLIGDKVADGQYSYFGLPIVHTPGQDNASAVSEADIAKLPFYTYWHTACASDIHRLADGTRVVPLADWEAFSQQLVLTGR</sequence>
<dbReference type="PATRIC" id="fig|1073362.3.peg.1516"/>
<comment type="caution">
    <text evidence="1">The sequence shown here is derived from an EMBL/GenBank/DDBJ whole genome shotgun (WGS) entry which is preliminary data.</text>
</comment>
<protein>
    <submittedName>
        <fullName evidence="1">Uncharacterized protein</fullName>
    </submittedName>
</protein>
<accession>V7IDZ6</accession>
<dbReference type="RefSeq" id="WP_023887359.1">
    <property type="nucleotide sequence ID" value="NZ_KI635562.1"/>
</dbReference>
<reference evidence="1 2" key="1">
    <citation type="submission" date="2013-11" db="EMBL/GenBank/DDBJ databases">
        <title>The Genome Sequence of Eikenella corrodens CC92I.</title>
        <authorList>
            <consortium name="The Broad Institute Genomics Platform"/>
            <person name="Earl A."/>
            <person name="Allen-Vercoe E."/>
            <person name="Daigneault M."/>
            <person name="Young S.K."/>
            <person name="Zeng Q."/>
            <person name="Gargeya S."/>
            <person name="Fitzgerald M."/>
            <person name="Abouelleil A."/>
            <person name="Alvarado L."/>
            <person name="Chapman S.B."/>
            <person name="Gainer-Dewar J."/>
            <person name="Goldberg J."/>
            <person name="Griggs A."/>
            <person name="Gujja S."/>
            <person name="Hansen M."/>
            <person name="Howarth C."/>
            <person name="Imamovic A."/>
            <person name="Ireland A."/>
            <person name="Larimer J."/>
            <person name="McCowan C."/>
            <person name="Murphy C."/>
            <person name="Pearson M."/>
            <person name="Poon T.W."/>
            <person name="Priest M."/>
            <person name="Roberts A."/>
            <person name="Saif S."/>
            <person name="Shea T."/>
            <person name="Sykes S."/>
            <person name="Wortman J."/>
            <person name="Nusbaum C."/>
            <person name="Birren B."/>
        </authorList>
    </citation>
    <scope>NUCLEOTIDE SEQUENCE [LARGE SCALE GENOMIC DNA]</scope>
    <source>
        <strain evidence="1 2">CC92I</strain>
    </source>
</reference>